<protein>
    <recommendedName>
        <fullName evidence="4 13">Tetraacyldisaccharide 4'-kinase</fullName>
        <ecNumber evidence="3 13">2.7.1.130</ecNumber>
    </recommendedName>
    <alternativeName>
        <fullName evidence="12 13">Lipid A 4'-kinase</fullName>
    </alternativeName>
</protein>
<evidence type="ECO:0000256" key="9">
    <source>
        <dbReference type="ARBA" id="ARBA00022777"/>
    </source>
</evidence>
<dbReference type="HAMAP" id="MF_00409">
    <property type="entry name" value="LpxK"/>
    <property type="match status" value="1"/>
</dbReference>
<dbReference type="SUPFAM" id="SSF52540">
    <property type="entry name" value="P-loop containing nucleoside triphosphate hydrolases"/>
    <property type="match status" value="1"/>
</dbReference>
<feature type="binding site" evidence="13">
    <location>
        <begin position="53"/>
        <end position="60"/>
    </location>
    <ligand>
        <name>ATP</name>
        <dbReference type="ChEBI" id="CHEBI:30616"/>
    </ligand>
</feature>
<dbReference type="Pfam" id="PF02606">
    <property type="entry name" value="LpxK"/>
    <property type="match status" value="1"/>
</dbReference>
<keyword evidence="6 13" id="KW-0441">Lipid A biosynthesis</keyword>
<proteinExistence type="inferred from homology"/>
<sequence length="357" mass="39581">MRMSWRQSLVQACTIIAGPAFRGVHAIRGAAYKSGLFHSYEADVPVISVGNLAIGGTGKTPLVIWLAARLSSLGILPAVASRGYRGTNKEPYLVASDGTGGSPLHGPSVVGDEPYLIACRLPTVPVLVGRKRMHPLKAAQDLFAIDVILLDDGFQHLAAARDLDLVVLTGSEDHMLPFIQLREPLSALGRAHAFLLQRPKDATDHPQWLPKHLPTFYWRLGASSLLNSPFPFEAVNIAELANKKVTLASAIARPERFLATAKKLGWNVASHVTFRDHHFFTERELQRLLSDNTASEIVFTEKDWVKLPRWFQGHERTWALRIDVVVEEEEAFLHFVTQRIGRKVREGSPASVCSRQQ</sequence>
<evidence type="ECO:0000256" key="2">
    <source>
        <dbReference type="ARBA" id="ARBA00004870"/>
    </source>
</evidence>
<evidence type="ECO:0000256" key="13">
    <source>
        <dbReference type="HAMAP-Rule" id="MF_00409"/>
    </source>
</evidence>
<dbReference type="GO" id="GO:0009029">
    <property type="term" value="F:lipid-A 4'-kinase activity"/>
    <property type="evidence" value="ECO:0007669"/>
    <property type="project" value="UniProtKB-UniRule"/>
</dbReference>
<comment type="pathway">
    <text evidence="2 13">Glycolipid biosynthesis; lipid IV(A) biosynthesis; lipid IV(A) from (3R)-3-hydroxytetradecanoyl-[acyl-carrier-protein] and UDP-N-acetyl-alpha-D-glucosamine: step 6/6.</text>
</comment>
<dbReference type="InterPro" id="IPR027417">
    <property type="entry name" value="P-loop_NTPase"/>
</dbReference>
<evidence type="ECO:0000256" key="12">
    <source>
        <dbReference type="ARBA" id="ARBA00029757"/>
    </source>
</evidence>
<keyword evidence="9 13" id="KW-0418">Kinase</keyword>
<comment type="similarity">
    <text evidence="13">Belongs to the LpxK family.</text>
</comment>
<comment type="caution">
    <text evidence="14">The sequence shown here is derived from an EMBL/GenBank/DDBJ whole genome shotgun (WGS) entry which is preliminary data.</text>
</comment>
<dbReference type="GO" id="GO:0009245">
    <property type="term" value="P:lipid A biosynthetic process"/>
    <property type="evidence" value="ECO:0007669"/>
    <property type="project" value="UniProtKB-UniRule"/>
</dbReference>
<gene>
    <name evidence="13 14" type="primary">lpxK</name>
    <name evidence="14" type="ORF">ENV54_10795</name>
</gene>
<evidence type="ECO:0000256" key="6">
    <source>
        <dbReference type="ARBA" id="ARBA00022556"/>
    </source>
</evidence>
<dbReference type="EMBL" id="DTGT01000349">
    <property type="protein sequence ID" value="HGH61773.1"/>
    <property type="molecule type" value="Genomic_DNA"/>
</dbReference>
<evidence type="ECO:0000256" key="10">
    <source>
        <dbReference type="ARBA" id="ARBA00022840"/>
    </source>
</evidence>
<dbReference type="UniPathway" id="UPA00359">
    <property type="reaction ID" value="UER00482"/>
</dbReference>
<evidence type="ECO:0000256" key="8">
    <source>
        <dbReference type="ARBA" id="ARBA00022741"/>
    </source>
</evidence>
<keyword evidence="10 13" id="KW-0067">ATP-binding</keyword>
<reference evidence="14" key="1">
    <citation type="journal article" date="2020" name="mSystems">
        <title>Genome- and Community-Level Interaction Insights into Carbon Utilization and Element Cycling Functions of Hydrothermarchaeota in Hydrothermal Sediment.</title>
        <authorList>
            <person name="Zhou Z."/>
            <person name="Liu Y."/>
            <person name="Xu W."/>
            <person name="Pan J."/>
            <person name="Luo Z.H."/>
            <person name="Li M."/>
        </authorList>
    </citation>
    <scope>NUCLEOTIDE SEQUENCE [LARGE SCALE GENOMIC DNA]</scope>
    <source>
        <strain evidence="14">SpSt-769</strain>
    </source>
</reference>
<evidence type="ECO:0000256" key="5">
    <source>
        <dbReference type="ARBA" id="ARBA00022516"/>
    </source>
</evidence>
<dbReference type="EC" id="2.7.1.130" evidence="3 13"/>
<evidence type="ECO:0000256" key="1">
    <source>
        <dbReference type="ARBA" id="ARBA00002274"/>
    </source>
</evidence>
<dbReference type="PANTHER" id="PTHR42724:SF1">
    <property type="entry name" value="TETRAACYLDISACCHARIDE 4'-KINASE, MITOCHONDRIAL-RELATED"/>
    <property type="match status" value="1"/>
</dbReference>
<keyword evidence="8 13" id="KW-0547">Nucleotide-binding</keyword>
<evidence type="ECO:0000256" key="3">
    <source>
        <dbReference type="ARBA" id="ARBA00012071"/>
    </source>
</evidence>
<keyword evidence="11 13" id="KW-0443">Lipid metabolism</keyword>
<dbReference type="GO" id="GO:0005886">
    <property type="term" value="C:plasma membrane"/>
    <property type="evidence" value="ECO:0007669"/>
    <property type="project" value="TreeGrafter"/>
</dbReference>
<dbReference type="InterPro" id="IPR003758">
    <property type="entry name" value="LpxK"/>
</dbReference>
<evidence type="ECO:0000313" key="14">
    <source>
        <dbReference type="EMBL" id="HGH61773.1"/>
    </source>
</evidence>
<evidence type="ECO:0000256" key="7">
    <source>
        <dbReference type="ARBA" id="ARBA00022679"/>
    </source>
</evidence>
<accession>A0A7C4EW61</accession>
<dbReference type="PANTHER" id="PTHR42724">
    <property type="entry name" value="TETRAACYLDISACCHARIDE 4'-KINASE"/>
    <property type="match status" value="1"/>
</dbReference>
<evidence type="ECO:0000256" key="11">
    <source>
        <dbReference type="ARBA" id="ARBA00023098"/>
    </source>
</evidence>
<keyword evidence="7 13" id="KW-0808">Transferase</keyword>
<evidence type="ECO:0000256" key="4">
    <source>
        <dbReference type="ARBA" id="ARBA00016436"/>
    </source>
</evidence>
<organism evidence="14">
    <name type="scientific">Desulfomonile tiedjei</name>
    <dbReference type="NCBI Taxonomy" id="2358"/>
    <lineage>
        <taxon>Bacteria</taxon>
        <taxon>Pseudomonadati</taxon>
        <taxon>Thermodesulfobacteriota</taxon>
        <taxon>Desulfomonilia</taxon>
        <taxon>Desulfomonilales</taxon>
        <taxon>Desulfomonilaceae</taxon>
        <taxon>Desulfomonile</taxon>
    </lineage>
</organism>
<dbReference type="GO" id="GO:0009244">
    <property type="term" value="P:lipopolysaccharide core region biosynthetic process"/>
    <property type="evidence" value="ECO:0007669"/>
    <property type="project" value="TreeGrafter"/>
</dbReference>
<comment type="catalytic activity">
    <reaction evidence="13">
        <text>a lipid A disaccharide + ATP = a lipid IVA + ADP + H(+)</text>
        <dbReference type="Rhea" id="RHEA:67840"/>
        <dbReference type="ChEBI" id="CHEBI:15378"/>
        <dbReference type="ChEBI" id="CHEBI:30616"/>
        <dbReference type="ChEBI" id="CHEBI:176343"/>
        <dbReference type="ChEBI" id="CHEBI:176425"/>
        <dbReference type="ChEBI" id="CHEBI:456216"/>
        <dbReference type="EC" id="2.7.1.130"/>
    </reaction>
</comment>
<name>A0A7C4EW61_9BACT</name>
<dbReference type="NCBIfam" id="TIGR00682">
    <property type="entry name" value="lpxK"/>
    <property type="match status" value="1"/>
</dbReference>
<dbReference type="GO" id="GO:0005524">
    <property type="term" value="F:ATP binding"/>
    <property type="evidence" value="ECO:0007669"/>
    <property type="project" value="UniProtKB-UniRule"/>
</dbReference>
<keyword evidence="5 13" id="KW-0444">Lipid biosynthesis</keyword>
<comment type="function">
    <text evidence="1 13">Transfers the gamma-phosphate of ATP to the 4'-position of a tetraacyldisaccharide 1-phosphate intermediate (termed DS-1-P) to form tetraacyldisaccharide 1,4'-bis-phosphate (lipid IVA).</text>
</comment>
<dbReference type="AlphaFoldDB" id="A0A7C4EW61"/>